<proteinExistence type="inferred from homology"/>
<dbReference type="Proteomes" id="UP000279307">
    <property type="component" value="Chromosome 5"/>
</dbReference>
<evidence type="ECO:0000256" key="4">
    <source>
        <dbReference type="ARBA" id="ARBA00022792"/>
    </source>
</evidence>
<comment type="subunit">
    <text evidence="8">Component of the mitochondrial contact site and cristae organizing system (MICOS) complex.</text>
</comment>
<keyword evidence="5" id="KW-1133">Transmembrane helix</keyword>
<dbReference type="AlphaFoldDB" id="A0A026WYD3"/>
<dbReference type="GO" id="GO:0042407">
    <property type="term" value="P:cristae formation"/>
    <property type="evidence" value="ECO:0007669"/>
    <property type="project" value="TreeGrafter"/>
</dbReference>
<evidence type="ECO:0000313" key="9">
    <source>
        <dbReference type="EMBL" id="EZA61047.1"/>
    </source>
</evidence>
<reference evidence="10" key="3">
    <citation type="submission" date="2018-07" db="EMBL/GenBank/DDBJ databases">
        <authorList>
            <person name="Mckenzie S.K."/>
            <person name="Kronauer D.J.C."/>
        </authorList>
    </citation>
    <scope>NUCLEOTIDE SEQUENCE</scope>
    <source>
        <strain evidence="10">Clonal line C1</strain>
    </source>
</reference>
<keyword evidence="3" id="KW-0812">Transmembrane</keyword>
<dbReference type="OrthoDB" id="5948578at2759"/>
<dbReference type="PANTHER" id="PTHR31816">
    <property type="entry name" value="MICOS COMPLEX SUBUNIT MIC13"/>
    <property type="match status" value="1"/>
</dbReference>
<comment type="similarity">
    <text evidence="2 8">Belongs to the MICOS complex subunit Mic13 family.</text>
</comment>
<dbReference type="InterPro" id="IPR026769">
    <property type="entry name" value="Mic13"/>
</dbReference>
<organism evidence="9 11">
    <name type="scientific">Ooceraea biroi</name>
    <name type="common">Clonal raider ant</name>
    <name type="synonym">Cerapachys biroi</name>
    <dbReference type="NCBI Taxonomy" id="2015173"/>
    <lineage>
        <taxon>Eukaryota</taxon>
        <taxon>Metazoa</taxon>
        <taxon>Ecdysozoa</taxon>
        <taxon>Arthropoda</taxon>
        <taxon>Hexapoda</taxon>
        <taxon>Insecta</taxon>
        <taxon>Pterygota</taxon>
        <taxon>Neoptera</taxon>
        <taxon>Endopterygota</taxon>
        <taxon>Hymenoptera</taxon>
        <taxon>Apocrita</taxon>
        <taxon>Aculeata</taxon>
        <taxon>Formicoidea</taxon>
        <taxon>Formicidae</taxon>
        <taxon>Dorylinae</taxon>
        <taxon>Ooceraea</taxon>
    </lineage>
</organism>
<keyword evidence="7" id="KW-0472">Membrane</keyword>
<evidence type="ECO:0000256" key="2">
    <source>
        <dbReference type="ARBA" id="ARBA00006771"/>
    </source>
</evidence>
<sequence>MGIVRLVHSLRIRENTLSWFAVKASLAGGMVYYSIQQGLWSKSEDTVQLYGRMYNNIAPYVKDNIPKEVVSELPPLPSTSDLSSIMRSSWNKGVMASMKFLSETPTHVTNGMQTISNTVMTYVEQQSVSEKNQ</sequence>
<dbReference type="EMBL" id="KK107063">
    <property type="protein sequence ID" value="EZA61047.1"/>
    <property type="molecule type" value="Genomic_DNA"/>
</dbReference>
<comment type="function">
    <text evidence="8">Component of the MICOS complex, a large protein complex of the mitochondrial inner membrane that plays crucial roles in the maintenance of crista junctions, inner membrane architecture, and formation of contact sites to the outer membrane.</text>
</comment>
<evidence type="ECO:0000256" key="5">
    <source>
        <dbReference type="ARBA" id="ARBA00022989"/>
    </source>
</evidence>
<evidence type="ECO:0000256" key="7">
    <source>
        <dbReference type="ARBA" id="ARBA00023136"/>
    </source>
</evidence>
<dbReference type="GO" id="GO:0061617">
    <property type="term" value="C:MICOS complex"/>
    <property type="evidence" value="ECO:0007669"/>
    <property type="project" value="UniProtKB-UniRule"/>
</dbReference>
<accession>A0A026WYD3</accession>
<name>A0A026WYD3_OOCBI</name>
<dbReference type="GO" id="GO:0044284">
    <property type="term" value="C:mitochondrial crista junction"/>
    <property type="evidence" value="ECO:0007669"/>
    <property type="project" value="TreeGrafter"/>
</dbReference>
<evidence type="ECO:0000256" key="8">
    <source>
        <dbReference type="RuleBase" id="RU363009"/>
    </source>
</evidence>
<dbReference type="Pfam" id="PF15884">
    <property type="entry name" value="QIL1"/>
    <property type="match status" value="1"/>
</dbReference>
<reference evidence="10 12" key="2">
    <citation type="journal article" date="2018" name="Genome Res.">
        <title>The genomic architecture and molecular evolution of ant odorant receptors.</title>
        <authorList>
            <person name="McKenzie S.K."/>
            <person name="Kronauer D.J.C."/>
        </authorList>
    </citation>
    <scope>NUCLEOTIDE SEQUENCE [LARGE SCALE GENOMIC DNA]</scope>
    <source>
        <strain evidence="10">Clonal line C1</strain>
    </source>
</reference>
<dbReference type="OMA" id="FIHMLPC"/>
<reference evidence="9 11" key="1">
    <citation type="journal article" date="2014" name="Curr. Biol.">
        <title>The genome of the clonal raider ant Cerapachys biroi.</title>
        <authorList>
            <person name="Oxley P.R."/>
            <person name="Ji L."/>
            <person name="Fetter-Pruneda I."/>
            <person name="McKenzie S.K."/>
            <person name="Li C."/>
            <person name="Hu H."/>
            <person name="Zhang G."/>
            <person name="Kronauer D.J."/>
        </authorList>
    </citation>
    <scope>NUCLEOTIDE SEQUENCE [LARGE SCALE GENOMIC DNA]</scope>
</reference>
<keyword evidence="4 8" id="KW-0999">Mitochondrion inner membrane</keyword>
<evidence type="ECO:0000313" key="10">
    <source>
        <dbReference type="EMBL" id="RLU22809.1"/>
    </source>
</evidence>
<keyword evidence="11" id="KW-1185">Reference proteome</keyword>
<evidence type="ECO:0000313" key="12">
    <source>
        <dbReference type="Proteomes" id="UP000279307"/>
    </source>
</evidence>
<evidence type="ECO:0000256" key="6">
    <source>
        <dbReference type="ARBA" id="ARBA00023128"/>
    </source>
</evidence>
<dbReference type="PANTHER" id="PTHR31816:SF3">
    <property type="entry name" value="MICOS COMPLEX SUBUNIT MIC13"/>
    <property type="match status" value="1"/>
</dbReference>
<keyword evidence="6 8" id="KW-0496">Mitochondrion</keyword>
<gene>
    <name evidence="10" type="ORF">DMN91_005087</name>
    <name evidence="9" type="ORF">X777_08259</name>
</gene>
<dbReference type="Proteomes" id="UP000053097">
    <property type="component" value="Unassembled WGS sequence"/>
</dbReference>
<evidence type="ECO:0000256" key="1">
    <source>
        <dbReference type="ARBA" id="ARBA00004434"/>
    </source>
</evidence>
<dbReference type="STRING" id="2015173.A0A026WYD3"/>
<evidence type="ECO:0000313" key="11">
    <source>
        <dbReference type="Proteomes" id="UP000053097"/>
    </source>
</evidence>
<protein>
    <recommendedName>
        <fullName evidence="8">MICOS complex subunit MIC13</fullName>
    </recommendedName>
</protein>
<comment type="subcellular location">
    <subcellularLocation>
        <location evidence="1 8">Mitochondrion inner membrane</location>
        <topology evidence="1 8">Single-pass membrane protein</topology>
    </subcellularLocation>
</comment>
<evidence type="ECO:0000256" key="3">
    <source>
        <dbReference type="ARBA" id="ARBA00022692"/>
    </source>
</evidence>
<dbReference type="EMBL" id="QOIP01000005">
    <property type="protein sequence ID" value="RLU22809.1"/>
    <property type="molecule type" value="Genomic_DNA"/>
</dbReference>